<dbReference type="EMBL" id="JRLZ01000005">
    <property type="protein sequence ID" value="KGO96108.1"/>
    <property type="molecule type" value="Genomic_DNA"/>
</dbReference>
<name>A0A0A2MXG2_9FLAO</name>
<protein>
    <submittedName>
        <fullName evidence="1">ABC transporter permease</fullName>
    </submittedName>
</protein>
<dbReference type="PATRIC" id="fig|1107311.5.peg.2708"/>
<dbReference type="SUPFAM" id="SSF54637">
    <property type="entry name" value="Thioesterase/thiol ester dehydrase-isomerase"/>
    <property type="match status" value="1"/>
</dbReference>
<reference evidence="1 2" key="2">
    <citation type="journal article" date="2015" name="Stand. Genomic Sci.">
        <title>High quality draft genomic sequence of Flavobacterium enshiense DK69(T) and comparison among Flavobacterium genomes.</title>
        <authorList>
            <person name="Zeng Z."/>
            <person name="Chen C."/>
            <person name="Du H."/>
            <person name="Wang G."/>
            <person name="Li M."/>
        </authorList>
    </citation>
    <scope>NUCLEOTIDE SEQUENCE [LARGE SCALE GENOMIC DNA]</scope>
    <source>
        <strain evidence="1 2">DK69</strain>
    </source>
</reference>
<comment type="caution">
    <text evidence="1">The sequence shown here is derived from an EMBL/GenBank/DDBJ whole genome shotgun (WGS) entry which is preliminary data.</text>
</comment>
<accession>A0A0A2MXG2</accession>
<evidence type="ECO:0000313" key="2">
    <source>
        <dbReference type="Proteomes" id="UP000030149"/>
    </source>
</evidence>
<dbReference type="Pfam" id="PF22817">
    <property type="entry name" value="ApeP-like"/>
    <property type="match status" value="1"/>
</dbReference>
<sequence>MEQFENVIDIKLFLPHREPMLMVDYILELTQTEVKTIFEIKEDNLFVADGFFSETGLVENGAQTCSSIVGQFFFLDENQQVKEDVEVIGFISGIKKITVHELPKVGSVITTNGVLLSRFDTDEYSIGTMVCQTFCEEVLLFEAEINLFIQEKR</sequence>
<gene>
    <name evidence="1" type="ORF">Q767_07550</name>
</gene>
<dbReference type="RefSeq" id="WP_035630345.1">
    <property type="nucleotide sequence ID" value="NZ_AVCS01000008.1"/>
</dbReference>
<evidence type="ECO:0000313" key="1">
    <source>
        <dbReference type="EMBL" id="KGO96108.1"/>
    </source>
</evidence>
<dbReference type="Gene3D" id="3.10.129.10">
    <property type="entry name" value="Hotdog Thioesterase"/>
    <property type="match status" value="1"/>
</dbReference>
<proteinExistence type="predicted"/>
<dbReference type="Proteomes" id="UP000030149">
    <property type="component" value="Unassembled WGS sequence"/>
</dbReference>
<dbReference type="STRING" id="1107311.Q767_07550"/>
<dbReference type="eggNOG" id="COG4706">
    <property type="taxonomic scope" value="Bacteria"/>
</dbReference>
<dbReference type="InterPro" id="IPR016776">
    <property type="entry name" value="ApeP-like_dehydratase"/>
</dbReference>
<reference evidence="2" key="1">
    <citation type="submission" date="2013-09" db="EMBL/GenBank/DDBJ databases">
        <authorList>
            <person name="Zeng Z."/>
            <person name="Chen C."/>
        </authorList>
    </citation>
    <scope>NUCLEOTIDE SEQUENCE [LARGE SCALE GENOMIC DNA]</scope>
    <source>
        <strain evidence="2">DK69</strain>
    </source>
</reference>
<dbReference type="AlphaFoldDB" id="A0A0A2MXG2"/>
<keyword evidence="2" id="KW-1185">Reference proteome</keyword>
<organism evidence="1 2">
    <name type="scientific">Flavobacterium enshiense DK69</name>
    <dbReference type="NCBI Taxonomy" id="1107311"/>
    <lineage>
        <taxon>Bacteria</taxon>
        <taxon>Pseudomonadati</taxon>
        <taxon>Bacteroidota</taxon>
        <taxon>Flavobacteriia</taxon>
        <taxon>Flavobacteriales</taxon>
        <taxon>Flavobacteriaceae</taxon>
        <taxon>Flavobacterium</taxon>
    </lineage>
</organism>
<dbReference type="InterPro" id="IPR029069">
    <property type="entry name" value="HotDog_dom_sf"/>
</dbReference>